<evidence type="ECO:0000256" key="1">
    <source>
        <dbReference type="ARBA" id="ARBA00004434"/>
    </source>
</evidence>
<evidence type="ECO:0000256" key="6">
    <source>
        <dbReference type="ARBA" id="ARBA00022946"/>
    </source>
</evidence>
<evidence type="ECO:0000256" key="4">
    <source>
        <dbReference type="ARBA" id="ARBA00022692"/>
    </source>
</evidence>
<dbReference type="OrthoDB" id="8931496at2759"/>
<accession>A0A7L4HFF9</accession>
<evidence type="ECO:0000313" key="11">
    <source>
        <dbReference type="EMBL" id="NXX23851.1"/>
    </source>
</evidence>
<dbReference type="UniPathway" id="UPA00705"/>
<name>A0A7L4HFF9_PODST</name>
<comment type="similarity">
    <text evidence="3">Belongs to the cytochrome c oxidase VIII family.</text>
</comment>
<dbReference type="AlphaFoldDB" id="A0A7L4HFF9"/>
<evidence type="ECO:0000313" key="12">
    <source>
        <dbReference type="Proteomes" id="UP000584326"/>
    </source>
</evidence>
<keyword evidence="7 10" id="KW-1133">Transmembrane helix</keyword>
<feature type="transmembrane region" description="Helical" evidence="10">
    <location>
        <begin position="40"/>
        <end position="59"/>
    </location>
</feature>
<sequence length="68" mass="7378">LPLTSRLPRSLLLSASRPGPARLRISSKPPKDPVGPVETVVGFTALFVTCLGPAAWVLAHLEDYKKRE</sequence>
<keyword evidence="9 10" id="KW-0472">Membrane</keyword>
<dbReference type="Pfam" id="PF02285">
    <property type="entry name" value="COX8"/>
    <property type="match status" value="1"/>
</dbReference>
<evidence type="ECO:0000256" key="5">
    <source>
        <dbReference type="ARBA" id="ARBA00022792"/>
    </source>
</evidence>
<feature type="non-terminal residue" evidence="11">
    <location>
        <position position="1"/>
    </location>
</feature>
<evidence type="ECO:0000256" key="8">
    <source>
        <dbReference type="ARBA" id="ARBA00023128"/>
    </source>
</evidence>
<keyword evidence="12" id="KW-1185">Reference proteome</keyword>
<dbReference type="EMBL" id="VZTK01040045">
    <property type="protein sequence ID" value="NXX23851.1"/>
    <property type="molecule type" value="Genomic_DNA"/>
</dbReference>
<feature type="non-terminal residue" evidence="11">
    <location>
        <position position="68"/>
    </location>
</feature>
<dbReference type="InterPro" id="IPR036548">
    <property type="entry name" value="Cyt_c_oxidase_su8_sf"/>
</dbReference>
<evidence type="ECO:0000256" key="7">
    <source>
        <dbReference type="ARBA" id="ARBA00022989"/>
    </source>
</evidence>
<gene>
    <name evidence="11" type="primary">Cox8a</name>
    <name evidence="11" type="ORF">PODSTR_R07204</name>
</gene>
<proteinExistence type="inferred from homology"/>
<keyword evidence="8" id="KW-0496">Mitochondrion</keyword>
<comment type="caution">
    <text evidence="11">The sequence shown here is derived from an EMBL/GenBank/DDBJ whole genome shotgun (WGS) entry which is preliminary data.</text>
</comment>
<dbReference type="SUPFAM" id="SSF81431">
    <property type="entry name" value="Mitochondrial cytochrome c oxidase subunit VIIIb (aka IX)"/>
    <property type="match status" value="1"/>
</dbReference>
<reference evidence="11 12" key="1">
    <citation type="submission" date="2020-02" db="EMBL/GenBank/DDBJ databases">
        <title>Bird 10,000 Genomes (B10K) Project - Family phase.</title>
        <authorList>
            <person name="Zhang G."/>
        </authorList>
    </citation>
    <scope>NUCLEOTIDE SEQUENCE [LARGE SCALE GENOMIC DNA]</scope>
    <source>
        <strain evidence="11">B10K-DU-001-40</strain>
        <tissue evidence="11">Muscle</tissue>
    </source>
</reference>
<comment type="subcellular location">
    <subcellularLocation>
        <location evidence="1">Mitochondrion inner membrane</location>
        <topology evidence="1">Single-pass membrane protein</topology>
    </subcellularLocation>
</comment>
<dbReference type="GO" id="GO:0045277">
    <property type="term" value="C:respiratory chain complex IV"/>
    <property type="evidence" value="ECO:0007669"/>
    <property type="project" value="InterPro"/>
</dbReference>
<comment type="pathway">
    <text evidence="2">Energy metabolism; oxidative phosphorylation.</text>
</comment>
<dbReference type="GO" id="GO:0005743">
    <property type="term" value="C:mitochondrial inner membrane"/>
    <property type="evidence" value="ECO:0007669"/>
    <property type="project" value="UniProtKB-SubCell"/>
</dbReference>
<evidence type="ECO:0000256" key="10">
    <source>
        <dbReference type="SAM" id="Phobius"/>
    </source>
</evidence>
<evidence type="ECO:0000256" key="2">
    <source>
        <dbReference type="ARBA" id="ARBA00004673"/>
    </source>
</evidence>
<dbReference type="GO" id="GO:0006123">
    <property type="term" value="P:mitochondrial electron transport, cytochrome c to oxygen"/>
    <property type="evidence" value="ECO:0007669"/>
    <property type="project" value="InterPro"/>
</dbReference>
<dbReference type="InterPro" id="IPR003205">
    <property type="entry name" value="Cyt_c_oxidase_su8"/>
</dbReference>
<keyword evidence="6" id="KW-0809">Transit peptide</keyword>
<dbReference type="CDD" id="cd00930">
    <property type="entry name" value="Cyt_c_Oxidase_VIII"/>
    <property type="match status" value="1"/>
</dbReference>
<protein>
    <submittedName>
        <fullName evidence="11">COX8A oxidase</fullName>
    </submittedName>
</protein>
<dbReference type="FunFam" id="4.10.81.10:FF:000001">
    <property type="entry name" value="Cytochrome c oxidase subunit 8B, mitochondrial"/>
    <property type="match status" value="1"/>
</dbReference>
<dbReference type="Gene3D" id="4.10.81.10">
    <property type="entry name" value="Cytochrome c oxidase, subunit 8"/>
    <property type="match status" value="1"/>
</dbReference>
<keyword evidence="4 10" id="KW-0812">Transmembrane</keyword>
<dbReference type="PANTHER" id="PTHR16717">
    <property type="entry name" value="CYTOCHROME C OXIDASE POLYPEPTIDE VIII"/>
    <property type="match status" value="1"/>
</dbReference>
<keyword evidence="5" id="KW-0999">Mitochondrion inner membrane</keyword>
<dbReference type="Proteomes" id="UP000584326">
    <property type="component" value="Unassembled WGS sequence"/>
</dbReference>
<dbReference type="PANTHER" id="PTHR16717:SF5">
    <property type="entry name" value="CYTOCHROME C OXIDASE SUBUNIT 8, ISOFORM A"/>
    <property type="match status" value="1"/>
</dbReference>
<organism evidence="11 12">
    <name type="scientific">Podargus strigoides</name>
    <name type="common">Tawny frogmouth</name>
    <name type="synonym">Caprimulgus strigoides</name>
    <dbReference type="NCBI Taxonomy" id="8905"/>
    <lineage>
        <taxon>Eukaryota</taxon>
        <taxon>Metazoa</taxon>
        <taxon>Chordata</taxon>
        <taxon>Craniata</taxon>
        <taxon>Vertebrata</taxon>
        <taxon>Euteleostomi</taxon>
        <taxon>Archelosauria</taxon>
        <taxon>Archosauria</taxon>
        <taxon>Dinosauria</taxon>
        <taxon>Saurischia</taxon>
        <taxon>Theropoda</taxon>
        <taxon>Coelurosauria</taxon>
        <taxon>Aves</taxon>
        <taxon>Neognathae</taxon>
        <taxon>Neoaves</taxon>
        <taxon>Strisores</taxon>
        <taxon>Caprimulgiformes</taxon>
        <taxon>Podargidae</taxon>
        <taxon>Podargus</taxon>
    </lineage>
</organism>
<evidence type="ECO:0000256" key="9">
    <source>
        <dbReference type="ARBA" id="ARBA00023136"/>
    </source>
</evidence>
<evidence type="ECO:0000256" key="3">
    <source>
        <dbReference type="ARBA" id="ARBA00010117"/>
    </source>
</evidence>